<dbReference type="RefSeq" id="WP_183488440.1">
    <property type="nucleotide sequence ID" value="NZ_JBHUOV010000007.1"/>
</dbReference>
<organism evidence="1 2">
    <name type="scientific">Lacinutrix iliipiscaria</name>
    <dbReference type="NCBI Taxonomy" id="1230532"/>
    <lineage>
        <taxon>Bacteria</taxon>
        <taxon>Pseudomonadati</taxon>
        <taxon>Bacteroidota</taxon>
        <taxon>Flavobacteriia</taxon>
        <taxon>Flavobacteriales</taxon>
        <taxon>Flavobacteriaceae</taxon>
        <taxon>Lacinutrix</taxon>
    </lineage>
</organism>
<evidence type="ECO:0000313" key="1">
    <source>
        <dbReference type="EMBL" id="MFD2824288.1"/>
    </source>
</evidence>
<proteinExistence type="predicted"/>
<dbReference type="Proteomes" id="UP001597533">
    <property type="component" value="Unassembled WGS sequence"/>
</dbReference>
<protein>
    <recommendedName>
        <fullName evidence="3">Secreted protein</fullName>
    </recommendedName>
</protein>
<keyword evidence="2" id="KW-1185">Reference proteome</keyword>
<comment type="caution">
    <text evidence="1">The sequence shown here is derived from an EMBL/GenBank/DDBJ whole genome shotgun (WGS) entry which is preliminary data.</text>
</comment>
<gene>
    <name evidence="1" type="ORF">ACFS5M_11455</name>
</gene>
<evidence type="ECO:0000313" key="2">
    <source>
        <dbReference type="Proteomes" id="UP001597533"/>
    </source>
</evidence>
<name>A0ABW5WSJ0_9FLAO</name>
<sequence>MKYFCLLTLFLVSINSFSQKEGQLFCDGDPNSDYFTLLDSNKYIIWRNTYYVEKMERQKQLNGKTYVEYSQSWESGDVVKLYLKKEKGVVYQFEDCCDDDTVRMPNHPQKGDTWKTADGLVTYEVISIESELKTPVCSYKNLLELKSIFSNGEFTFFYQKGYGYVGAKEKDILISFVVPRSPKE</sequence>
<evidence type="ECO:0008006" key="3">
    <source>
        <dbReference type="Google" id="ProtNLM"/>
    </source>
</evidence>
<dbReference type="EMBL" id="JBHUOV010000007">
    <property type="protein sequence ID" value="MFD2824288.1"/>
    <property type="molecule type" value="Genomic_DNA"/>
</dbReference>
<accession>A0ABW5WSJ0</accession>
<reference evidence="2" key="1">
    <citation type="journal article" date="2019" name="Int. J. Syst. Evol. Microbiol.">
        <title>The Global Catalogue of Microorganisms (GCM) 10K type strain sequencing project: providing services to taxonomists for standard genome sequencing and annotation.</title>
        <authorList>
            <consortium name="The Broad Institute Genomics Platform"/>
            <consortium name="The Broad Institute Genome Sequencing Center for Infectious Disease"/>
            <person name="Wu L."/>
            <person name="Ma J."/>
        </authorList>
    </citation>
    <scope>NUCLEOTIDE SEQUENCE [LARGE SCALE GENOMIC DNA]</scope>
    <source>
        <strain evidence="2">KCTC 32141</strain>
    </source>
</reference>